<dbReference type="EMBL" id="DXBO01000134">
    <property type="protein sequence ID" value="HIZ48872.1"/>
    <property type="molecule type" value="Genomic_DNA"/>
</dbReference>
<reference evidence="1" key="1">
    <citation type="journal article" date="2021" name="PeerJ">
        <title>Extensive microbial diversity within the chicken gut microbiome revealed by metagenomics and culture.</title>
        <authorList>
            <person name="Gilroy R."/>
            <person name="Ravi A."/>
            <person name="Getino M."/>
            <person name="Pursley I."/>
            <person name="Horton D.L."/>
            <person name="Alikhan N.F."/>
            <person name="Baker D."/>
            <person name="Gharbi K."/>
            <person name="Hall N."/>
            <person name="Watson M."/>
            <person name="Adriaenssens E.M."/>
            <person name="Foster-Nyarko E."/>
            <person name="Jarju S."/>
            <person name="Secka A."/>
            <person name="Antonio M."/>
            <person name="Oren A."/>
            <person name="Chaudhuri R.R."/>
            <person name="La Ragione R."/>
            <person name="Hildebrand F."/>
            <person name="Pallen M.J."/>
        </authorList>
    </citation>
    <scope>NUCLEOTIDE SEQUENCE</scope>
    <source>
        <strain evidence="1">3436</strain>
    </source>
</reference>
<gene>
    <name evidence="1" type="ORF">H9810_09145</name>
</gene>
<reference evidence="1" key="2">
    <citation type="submission" date="2021-04" db="EMBL/GenBank/DDBJ databases">
        <authorList>
            <person name="Gilroy R."/>
        </authorList>
    </citation>
    <scope>NUCLEOTIDE SEQUENCE</scope>
    <source>
        <strain evidence="1">3436</strain>
    </source>
</reference>
<dbReference type="Proteomes" id="UP000824031">
    <property type="component" value="Unassembled WGS sequence"/>
</dbReference>
<evidence type="ECO:0000313" key="2">
    <source>
        <dbReference type="Proteomes" id="UP000824031"/>
    </source>
</evidence>
<evidence type="ECO:0000313" key="1">
    <source>
        <dbReference type="EMBL" id="HIZ48872.1"/>
    </source>
</evidence>
<organism evidence="1 2">
    <name type="scientific">Candidatus Gemmiger excrementavium</name>
    <dbReference type="NCBI Taxonomy" id="2838608"/>
    <lineage>
        <taxon>Bacteria</taxon>
        <taxon>Bacillati</taxon>
        <taxon>Bacillota</taxon>
        <taxon>Clostridia</taxon>
        <taxon>Eubacteriales</taxon>
        <taxon>Gemmiger</taxon>
    </lineage>
</organism>
<dbReference type="AlphaFoldDB" id="A0A9D2F4E7"/>
<protein>
    <submittedName>
        <fullName evidence="1">Uncharacterized protein</fullName>
    </submittedName>
</protein>
<sequence>MRDFLLILCVLGAGAFAWLACTRFDRFLRRSRRERAARIKRWRQD</sequence>
<proteinExistence type="predicted"/>
<name>A0A9D2F4E7_9FIRM</name>
<dbReference type="PROSITE" id="PS51257">
    <property type="entry name" value="PROKAR_LIPOPROTEIN"/>
    <property type="match status" value="1"/>
</dbReference>
<accession>A0A9D2F4E7</accession>
<comment type="caution">
    <text evidence="1">The sequence shown here is derived from an EMBL/GenBank/DDBJ whole genome shotgun (WGS) entry which is preliminary data.</text>
</comment>